<dbReference type="Proteomes" id="UP000661112">
    <property type="component" value="Unassembled WGS sequence"/>
</dbReference>
<evidence type="ECO:0000313" key="3">
    <source>
        <dbReference type="Proteomes" id="UP000661112"/>
    </source>
</evidence>
<dbReference type="InterPro" id="IPR018891">
    <property type="entry name" value="AIPR_C"/>
</dbReference>
<evidence type="ECO:0000313" key="2">
    <source>
        <dbReference type="EMBL" id="MBD2504580.1"/>
    </source>
</evidence>
<sequence length="123" mass="13942">MPKNWALKVDQFFNANTHCIIATAHVDSFPSDLPLEPNIREPNRKSSTYRQIFDSLTTEPEKFFERHSGIVLCANKVKPNSKKTQLELEILEANEGGSDGIVNGGHTVLAWEQRDFLKSDKNE</sequence>
<proteinExistence type="predicted"/>
<feature type="domain" description="Abortive phage infection protein C-terminal" evidence="1">
    <location>
        <begin position="35"/>
        <end position="110"/>
    </location>
</feature>
<organism evidence="2 3">
    <name type="scientific">Anabaena azotica FACHB-119</name>
    <dbReference type="NCBI Taxonomy" id="947527"/>
    <lineage>
        <taxon>Bacteria</taxon>
        <taxon>Bacillati</taxon>
        <taxon>Cyanobacteriota</taxon>
        <taxon>Cyanophyceae</taxon>
        <taxon>Nostocales</taxon>
        <taxon>Nostocaceae</taxon>
        <taxon>Anabaena</taxon>
        <taxon>Anabaena azotica</taxon>
    </lineage>
</organism>
<name>A0ABR8DBI7_9NOST</name>
<comment type="caution">
    <text evidence="2">The sequence shown here is derived from an EMBL/GenBank/DDBJ whole genome shotgun (WGS) entry which is preliminary data.</text>
</comment>
<evidence type="ECO:0000259" key="1">
    <source>
        <dbReference type="Pfam" id="PF10592"/>
    </source>
</evidence>
<gene>
    <name evidence="2" type="ORF">H6G83_28895</name>
</gene>
<keyword evidence="3" id="KW-1185">Reference proteome</keyword>
<protein>
    <submittedName>
        <fullName evidence="2">AIPR family protein</fullName>
    </submittedName>
</protein>
<dbReference type="EMBL" id="JACJSG010000055">
    <property type="protein sequence ID" value="MBD2504580.1"/>
    <property type="molecule type" value="Genomic_DNA"/>
</dbReference>
<accession>A0ABR8DBI7</accession>
<reference evidence="2 3" key="1">
    <citation type="journal article" date="2020" name="ISME J.">
        <title>Comparative genomics reveals insights into cyanobacterial evolution and habitat adaptation.</title>
        <authorList>
            <person name="Chen M.Y."/>
            <person name="Teng W.K."/>
            <person name="Zhao L."/>
            <person name="Hu C.X."/>
            <person name="Zhou Y.K."/>
            <person name="Han B.P."/>
            <person name="Song L.R."/>
            <person name="Shu W.S."/>
        </authorList>
    </citation>
    <scope>NUCLEOTIDE SEQUENCE [LARGE SCALE GENOMIC DNA]</scope>
    <source>
        <strain evidence="2 3">FACHB-119</strain>
    </source>
</reference>
<dbReference type="Pfam" id="PF10592">
    <property type="entry name" value="AIPR"/>
    <property type="match status" value="1"/>
</dbReference>